<dbReference type="InterPro" id="IPR036259">
    <property type="entry name" value="MFS_trans_sf"/>
</dbReference>
<comment type="caution">
    <text evidence="9">The sequence shown here is derived from an EMBL/GenBank/DDBJ whole genome shotgun (WGS) entry which is preliminary data.</text>
</comment>
<keyword evidence="3 7" id="KW-0812">Transmembrane</keyword>
<feature type="transmembrane region" description="Helical" evidence="7">
    <location>
        <begin position="201"/>
        <end position="228"/>
    </location>
</feature>
<dbReference type="GO" id="GO:0005886">
    <property type="term" value="C:plasma membrane"/>
    <property type="evidence" value="ECO:0007669"/>
    <property type="project" value="UniProtKB-SubCell"/>
</dbReference>
<dbReference type="PANTHER" id="PTHR43124">
    <property type="entry name" value="PURINE EFFLUX PUMP PBUE"/>
    <property type="match status" value="1"/>
</dbReference>
<feature type="compositionally biased region" description="Basic residues" evidence="6">
    <location>
        <begin position="1"/>
        <end position="16"/>
    </location>
</feature>
<feature type="transmembrane region" description="Helical" evidence="7">
    <location>
        <begin position="177"/>
        <end position="195"/>
    </location>
</feature>
<feature type="transmembrane region" description="Helical" evidence="7">
    <location>
        <begin position="275"/>
        <end position="300"/>
    </location>
</feature>
<dbReference type="SUPFAM" id="SSF103473">
    <property type="entry name" value="MFS general substrate transporter"/>
    <property type="match status" value="1"/>
</dbReference>
<evidence type="ECO:0000256" key="5">
    <source>
        <dbReference type="ARBA" id="ARBA00023136"/>
    </source>
</evidence>
<feature type="transmembrane region" description="Helical" evidence="7">
    <location>
        <begin position="370"/>
        <end position="389"/>
    </location>
</feature>
<dbReference type="Gene3D" id="1.20.1250.20">
    <property type="entry name" value="MFS general substrate transporter like domains"/>
    <property type="match status" value="1"/>
</dbReference>
<reference evidence="9" key="1">
    <citation type="submission" date="2019-09" db="EMBL/GenBank/DDBJ databases">
        <title>Characterisation of the sponge microbiome using genome-centric metagenomics.</title>
        <authorList>
            <person name="Engelberts J.P."/>
            <person name="Robbins S.J."/>
            <person name="De Goeij J.M."/>
            <person name="Aranda M."/>
            <person name="Bell S.C."/>
            <person name="Webster N.S."/>
        </authorList>
    </citation>
    <scope>NUCLEOTIDE SEQUENCE</scope>
    <source>
        <strain evidence="9">SB0664_bin_27</strain>
    </source>
</reference>
<dbReference type="Pfam" id="PF07690">
    <property type="entry name" value="MFS_1"/>
    <property type="match status" value="2"/>
</dbReference>
<dbReference type="InterPro" id="IPR020846">
    <property type="entry name" value="MFS_dom"/>
</dbReference>
<keyword evidence="5 7" id="KW-0472">Membrane</keyword>
<evidence type="ECO:0000256" key="6">
    <source>
        <dbReference type="SAM" id="MobiDB-lite"/>
    </source>
</evidence>
<evidence type="ECO:0000256" key="2">
    <source>
        <dbReference type="ARBA" id="ARBA00022475"/>
    </source>
</evidence>
<evidence type="ECO:0000256" key="1">
    <source>
        <dbReference type="ARBA" id="ARBA00004651"/>
    </source>
</evidence>
<feature type="transmembrane region" description="Helical" evidence="7">
    <location>
        <begin position="111"/>
        <end position="130"/>
    </location>
</feature>
<keyword evidence="2" id="KW-1003">Cell membrane</keyword>
<comment type="subcellular location">
    <subcellularLocation>
        <location evidence="1">Cell membrane</location>
        <topology evidence="1">Multi-pass membrane protein</topology>
    </subcellularLocation>
</comment>
<dbReference type="AlphaFoldDB" id="A0A6B0YWV7"/>
<feature type="domain" description="Major facilitator superfamily (MFS) profile" evidence="8">
    <location>
        <begin position="45"/>
        <end position="450"/>
    </location>
</feature>
<evidence type="ECO:0000256" key="7">
    <source>
        <dbReference type="SAM" id="Phobius"/>
    </source>
</evidence>
<organism evidence="9">
    <name type="scientific">Caldilineaceae bacterium SB0664_bin_27</name>
    <dbReference type="NCBI Taxonomy" id="2605260"/>
    <lineage>
        <taxon>Bacteria</taxon>
        <taxon>Bacillati</taxon>
        <taxon>Chloroflexota</taxon>
        <taxon>Caldilineae</taxon>
        <taxon>Caldilineales</taxon>
        <taxon>Caldilineaceae</taxon>
    </lineage>
</organism>
<name>A0A6B0YWV7_9CHLR</name>
<evidence type="ECO:0000313" key="9">
    <source>
        <dbReference type="EMBL" id="MXY95546.1"/>
    </source>
</evidence>
<gene>
    <name evidence="9" type="ORF">F4Y42_19085</name>
</gene>
<dbReference type="GO" id="GO:0022857">
    <property type="term" value="F:transmembrane transporter activity"/>
    <property type="evidence" value="ECO:0007669"/>
    <property type="project" value="InterPro"/>
</dbReference>
<feature type="transmembrane region" description="Helical" evidence="7">
    <location>
        <begin position="312"/>
        <end position="333"/>
    </location>
</feature>
<feature type="transmembrane region" description="Helical" evidence="7">
    <location>
        <begin position="136"/>
        <end position="157"/>
    </location>
</feature>
<proteinExistence type="predicted"/>
<dbReference type="PROSITE" id="PS50850">
    <property type="entry name" value="MFS"/>
    <property type="match status" value="1"/>
</dbReference>
<accession>A0A6B0YWV7</accession>
<sequence>MKRSIRGHLSFSRRRAQPCAGSVSNGSPRADERAEMPRGFARFRNILAACIATRLAIDTTTQLFFPFLRTVALGMGIDIVVLGRLVSLRSLAGLSAPLFGTAADNYGYRRIMRLSLLLTAAGMFLLGSGAGVWSVIIGMIVSGAGLTGFLPTCQAYISARLPFAQRARGIGVLEYSWALAGIVGLPLMGFLFGSFSWQLPFFVLGGAMLAGWVLIGLLPEATAGVPVVDPEKARRREAARKRLRSRSFTPLIVSLPPLRAQTVAGLFDLGPNWRAALAVIGANALFYFSQVHILIAHGAWLETEYGLVPETLGLVAFGQGAADLCGSVLVSLITDRIGKKRAVQLGMLGSLLVYISLPLINVGLAPVVAAMVLLRFVFEYGIVSAIALISEQAPDRRGKVISLSVALNLLGSTFSGFTGPWMYTRFSVWGLGPMAAVGTLTAFVLLTVWGRESA</sequence>
<feature type="transmembrane region" description="Helical" evidence="7">
    <location>
        <begin position="429"/>
        <end position="449"/>
    </location>
</feature>
<feature type="transmembrane region" description="Helical" evidence="7">
    <location>
        <begin position="401"/>
        <end position="423"/>
    </location>
</feature>
<dbReference type="InterPro" id="IPR011701">
    <property type="entry name" value="MFS"/>
</dbReference>
<evidence type="ECO:0000259" key="8">
    <source>
        <dbReference type="PROSITE" id="PS50850"/>
    </source>
</evidence>
<feature type="region of interest" description="Disordered" evidence="6">
    <location>
        <begin position="1"/>
        <end position="33"/>
    </location>
</feature>
<dbReference type="EMBL" id="VXRG01000159">
    <property type="protein sequence ID" value="MXY95546.1"/>
    <property type="molecule type" value="Genomic_DNA"/>
</dbReference>
<feature type="transmembrane region" description="Helical" evidence="7">
    <location>
        <begin position="345"/>
        <end position="364"/>
    </location>
</feature>
<evidence type="ECO:0000256" key="3">
    <source>
        <dbReference type="ARBA" id="ARBA00022692"/>
    </source>
</evidence>
<dbReference type="InterPro" id="IPR050189">
    <property type="entry name" value="MFS_Efflux_Transporters"/>
</dbReference>
<protein>
    <submittedName>
        <fullName evidence="9">MFS transporter</fullName>
    </submittedName>
</protein>
<evidence type="ECO:0000256" key="4">
    <source>
        <dbReference type="ARBA" id="ARBA00022989"/>
    </source>
</evidence>
<dbReference type="PANTHER" id="PTHR43124:SF3">
    <property type="entry name" value="CHLORAMPHENICOL EFFLUX PUMP RV0191"/>
    <property type="match status" value="1"/>
</dbReference>
<keyword evidence="4 7" id="KW-1133">Transmembrane helix</keyword>